<evidence type="ECO:0008006" key="3">
    <source>
        <dbReference type="Google" id="ProtNLM"/>
    </source>
</evidence>
<reference evidence="2" key="1">
    <citation type="journal article" date="2015" name="Nature">
        <title>Complex archaea that bridge the gap between prokaryotes and eukaryotes.</title>
        <authorList>
            <person name="Spang A."/>
            <person name="Saw J.H."/>
            <person name="Jorgensen S.L."/>
            <person name="Zaremba-Niedzwiedzka K."/>
            <person name="Martijn J."/>
            <person name="Lind A.E."/>
            <person name="van Eijk R."/>
            <person name="Schleper C."/>
            <person name="Guy L."/>
            <person name="Ettema T.J."/>
        </authorList>
    </citation>
    <scope>NUCLEOTIDE SEQUENCE</scope>
</reference>
<dbReference type="EMBL" id="LAZR01051406">
    <property type="protein sequence ID" value="KKK85226.1"/>
    <property type="molecule type" value="Genomic_DNA"/>
</dbReference>
<dbReference type="AlphaFoldDB" id="A0A0F9BLE4"/>
<comment type="caution">
    <text evidence="2">The sequence shown here is derived from an EMBL/GenBank/DDBJ whole genome shotgun (WGS) entry which is preliminary data.</text>
</comment>
<sequence length="193" mass="22473">MKKMNRKEARKLKRQEIKELEARDRKRRKRLNYLKKAIFYGVAVCVIGLSANWIYGKLTEPQTWTSIPILPKYHLAPGQSSFFYNSDPPTSGPHTADLAWWGVHKEPIRKERQVHNLEDGGVFVQYKCPKGCPELVAKLRSIVKRFDRAILAPYPAMEKRIALTAWGKLDTFDEFDEDRVVRFIKAHMGVDHH</sequence>
<evidence type="ECO:0000256" key="1">
    <source>
        <dbReference type="SAM" id="Phobius"/>
    </source>
</evidence>
<keyword evidence="1" id="KW-0812">Transmembrane</keyword>
<name>A0A0F9BLE4_9ZZZZ</name>
<dbReference type="Pfam" id="PF11303">
    <property type="entry name" value="DUF3105"/>
    <property type="match status" value="1"/>
</dbReference>
<accession>A0A0F9BLE4</accession>
<gene>
    <name evidence="2" type="ORF">LCGC14_2775410</name>
</gene>
<keyword evidence="1" id="KW-0472">Membrane</keyword>
<proteinExistence type="predicted"/>
<feature type="transmembrane region" description="Helical" evidence="1">
    <location>
        <begin position="37"/>
        <end position="55"/>
    </location>
</feature>
<organism evidence="2">
    <name type="scientific">marine sediment metagenome</name>
    <dbReference type="NCBI Taxonomy" id="412755"/>
    <lineage>
        <taxon>unclassified sequences</taxon>
        <taxon>metagenomes</taxon>
        <taxon>ecological metagenomes</taxon>
    </lineage>
</organism>
<evidence type="ECO:0000313" key="2">
    <source>
        <dbReference type="EMBL" id="KKK85226.1"/>
    </source>
</evidence>
<dbReference type="InterPro" id="IPR021454">
    <property type="entry name" value="DUF3105"/>
</dbReference>
<keyword evidence="1" id="KW-1133">Transmembrane helix</keyword>
<protein>
    <recommendedName>
        <fullName evidence="3">DUF3105 domain-containing protein</fullName>
    </recommendedName>
</protein>